<dbReference type="OrthoDB" id="2326446at2759"/>
<reference evidence="1 2" key="1">
    <citation type="journal article" date="2018" name="PLoS Pathog.">
        <title>Evolution of structural diversity of trichothecenes, a family of toxins produced by plant pathogenic and entomopathogenic fungi.</title>
        <authorList>
            <person name="Proctor R.H."/>
            <person name="McCormick S.P."/>
            <person name="Kim H.S."/>
            <person name="Cardoza R.E."/>
            <person name="Stanley A.M."/>
            <person name="Lindo L."/>
            <person name="Kelly A."/>
            <person name="Brown D.W."/>
            <person name="Lee T."/>
            <person name="Vaughan M.M."/>
            <person name="Alexander N.J."/>
            <person name="Busman M."/>
            <person name="Gutierrez S."/>
        </authorList>
    </citation>
    <scope>NUCLEOTIDE SEQUENCE [LARGE SCALE GENOMIC DNA]</scope>
    <source>
        <strain evidence="1 2">IBT 40837</strain>
    </source>
</reference>
<evidence type="ECO:0000313" key="2">
    <source>
        <dbReference type="Proteomes" id="UP000266272"/>
    </source>
</evidence>
<dbReference type="AlphaFoldDB" id="A0A395N7H7"/>
<feature type="non-terminal residue" evidence="1">
    <location>
        <position position="1"/>
    </location>
</feature>
<sequence>AIQAGGFGRSAMRQIEHLASLPPLNATTMALDTVTKEFQTSPESLAIFAKISGSKVDAFRSNEEWYTRQGYKDMARLDNSYKWADPVTGVEIPVPCVFLKKDLSLSA</sequence>
<keyword evidence="2" id="KW-1185">Reference proteome</keyword>
<protein>
    <submittedName>
        <fullName evidence="1">Uncharacterized protein</fullName>
    </submittedName>
</protein>
<name>A0A395N7H7_TRIAR</name>
<accession>A0A395N7H7</accession>
<evidence type="ECO:0000313" key="1">
    <source>
        <dbReference type="EMBL" id="RFU72076.1"/>
    </source>
</evidence>
<dbReference type="EMBL" id="PXOA01000997">
    <property type="protein sequence ID" value="RFU72076.1"/>
    <property type="molecule type" value="Genomic_DNA"/>
</dbReference>
<comment type="caution">
    <text evidence="1">The sequence shown here is derived from an EMBL/GenBank/DDBJ whole genome shotgun (WGS) entry which is preliminary data.</text>
</comment>
<proteinExistence type="predicted"/>
<organism evidence="1 2">
    <name type="scientific">Trichoderma arundinaceum</name>
    <dbReference type="NCBI Taxonomy" id="490622"/>
    <lineage>
        <taxon>Eukaryota</taxon>
        <taxon>Fungi</taxon>
        <taxon>Dikarya</taxon>
        <taxon>Ascomycota</taxon>
        <taxon>Pezizomycotina</taxon>
        <taxon>Sordariomycetes</taxon>
        <taxon>Hypocreomycetidae</taxon>
        <taxon>Hypocreales</taxon>
        <taxon>Hypocreaceae</taxon>
        <taxon>Trichoderma</taxon>
    </lineage>
</organism>
<dbReference type="Proteomes" id="UP000266272">
    <property type="component" value="Unassembled WGS sequence"/>
</dbReference>
<gene>
    <name evidence="1" type="ORF">TARUN_10184</name>
</gene>
<dbReference type="STRING" id="490622.A0A395N7H7"/>